<dbReference type="GeneID" id="94235956"/>
<dbReference type="Proteomes" id="UP000092876">
    <property type="component" value="Unassembled WGS sequence"/>
</dbReference>
<reference evidence="6" key="1">
    <citation type="submission" date="2016-06" db="EMBL/GenBank/DDBJ databases">
        <authorList>
            <person name="Rodrigo-Torres Lidia"/>
            <person name="Arahal R.David."/>
        </authorList>
    </citation>
    <scope>NUCLEOTIDE SEQUENCE [LARGE SCALE GENOMIC DNA]</scope>
    <source>
        <strain evidence="6">CECT 7223</strain>
    </source>
</reference>
<protein>
    <submittedName>
        <fullName evidence="5">Ubiquinone/menaquinone biosynthesis C-methyltransferase UbiE</fullName>
        <ecNumber evidence="5">2.1.1.163</ecNumber>
    </submittedName>
</protein>
<sequence length="231" mass="26338">MELFNNLIYVKNSLDDTIIYNEHQYYRYMDKIYIPSPPSELNINDVSSLSEIRIRLNGDVIDYDYTESVIELIINNSDIKEDDYVIDFGCGGGTSFNVFSKLNIKLGKLIGLDISEFAVLTAEKVYSSDNASASVFGDEAVIDAGDNSVDAVISSFVMHFNIYESQLKELYRVLKVGGKFVYNDYVYHKYLGHSKRVIRMLEEQGFIVEQEVVEFRAEGVIKKHLIVTAMK</sequence>
<dbReference type="InterPro" id="IPR013216">
    <property type="entry name" value="Methyltransf_11"/>
</dbReference>
<dbReference type="RefSeq" id="WP_065678929.1">
    <property type="nucleotide sequence ID" value="NZ_AP025462.1"/>
</dbReference>
<dbReference type="CDD" id="cd02440">
    <property type="entry name" value="AdoMet_MTases"/>
    <property type="match status" value="1"/>
</dbReference>
<dbReference type="EC" id="2.1.1.163" evidence="5"/>
<dbReference type="SUPFAM" id="SSF53335">
    <property type="entry name" value="S-adenosyl-L-methionine-dependent methyltransferases"/>
    <property type="match status" value="1"/>
</dbReference>
<feature type="domain" description="Methyltransferase type 11" evidence="4">
    <location>
        <begin position="87"/>
        <end position="181"/>
    </location>
</feature>
<keyword evidence="2 5" id="KW-0489">Methyltransferase</keyword>
<dbReference type="Pfam" id="PF08241">
    <property type="entry name" value="Methyltransf_11"/>
    <property type="match status" value="1"/>
</dbReference>
<dbReference type="PANTHER" id="PTHR44942">
    <property type="entry name" value="METHYLTRANSF_11 DOMAIN-CONTAINING PROTEIN"/>
    <property type="match status" value="1"/>
</dbReference>
<comment type="similarity">
    <text evidence="1">Belongs to the methyltransferase superfamily.</text>
</comment>
<accession>A0A1C3IQ83</accession>
<dbReference type="Gene3D" id="3.40.50.150">
    <property type="entry name" value="Vaccinia Virus protein VP39"/>
    <property type="match status" value="1"/>
</dbReference>
<dbReference type="InterPro" id="IPR029063">
    <property type="entry name" value="SAM-dependent_MTases_sf"/>
</dbReference>
<evidence type="ECO:0000313" key="5">
    <source>
        <dbReference type="EMBL" id="SBS63582.1"/>
    </source>
</evidence>
<dbReference type="GO" id="GO:0032259">
    <property type="term" value="P:methylation"/>
    <property type="evidence" value="ECO:0007669"/>
    <property type="project" value="UniProtKB-KW"/>
</dbReference>
<name>A0A1C3IQ83_9VIBR</name>
<evidence type="ECO:0000256" key="1">
    <source>
        <dbReference type="ARBA" id="ARBA00008361"/>
    </source>
</evidence>
<dbReference type="InterPro" id="IPR051052">
    <property type="entry name" value="Diverse_substrate_MTase"/>
</dbReference>
<dbReference type="PANTHER" id="PTHR44942:SF4">
    <property type="entry name" value="METHYLTRANSFERASE TYPE 11 DOMAIN-CONTAINING PROTEIN"/>
    <property type="match status" value="1"/>
</dbReference>
<proteinExistence type="inferred from homology"/>
<keyword evidence="5" id="KW-0830">Ubiquinone</keyword>
<keyword evidence="3 5" id="KW-0808">Transferase</keyword>
<dbReference type="EMBL" id="FLQP01000021">
    <property type="protein sequence ID" value="SBS63582.1"/>
    <property type="molecule type" value="Genomic_DNA"/>
</dbReference>
<organism evidence="5 6">
    <name type="scientific">Vibrio atlanticus</name>
    <dbReference type="NCBI Taxonomy" id="693153"/>
    <lineage>
        <taxon>Bacteria</taxon>
        <taxon>Pseudomonadati</taxon>
        <taxon>Pseudomonadota</taxon>
        <taxon>Gammaproteobacteria</taxon>
        <taxon>Vibrionales</taxon>
        <taxon>Vibrionaceae</taxon>
        <taxon>Vibrio</taxon>
    </lineage>
</organism>
<evidence type="ECO:0000259" key="4">
    <source>
        <dbReference type="Pfam" id="PF08241"/>
    </source>
</evidence>
<dbReference type="GO" id="GO:0043770">
    <property type="term" value="F:demethylmenaquinone methyltransferase activity"/>
    <property type="evidence" value="ECO:0007669"/>
    <property type="project" value="UniProtKB-EC"/>
</dbReference>
<evidence type="ECO:0000313" key="6">
    <source>
        <dbReference type="Proteomes" id="UP000092876"/>
    </source>
</evidence>
<dbReference type="AlphaFoldDB" id="A0A1C3IQ83"/>
<gene>
    <name evidence="5" type="primary">ubiE_1</name>
    <name evidence="5" type="ORF">VAT7223_01739</name>
</gene>
<evidence type="ECO:0000256" key="3">
    <source>
        <dbReference type="ARBA" id="ARBA00022679"/>
    </source>
</evidence>
<evidence type="ECO:0000256" key="2">
    <source>
        <dbReference type="ARBA" id="ARBA00022603"/>
    </source>
</evidence>